<comment type="subcellular location">
    <subcellularLocation>
        <location evidence="1">Nucleus</location>
    </subcellularLocation>
</comment>
<accession>A0A7D5Z5V0</accession>
<dbReference type="CDD" id="cd00067">
    <property type="entry name" value="GAL4"/>
    <property type="match status" value="1"/>
</dbReference>
<evidence type="ECO:0000313" key="9">
    <source>
        <dbReference type="EMBL" id="QLI67768.1"/>
    </source>
</evidence>
<keyword evidence="7" id="KW-0539">Nucleus</keyword>
<dbReference type="PANTHER" id="PTHR31313:SF83">
    <property type="entry name" value="ZN(II)2CYS6 TRANSCRIPTION FACTOR (EUROFUNG)"/>
    <property type="match status" value="1"/>
</dbReference>
<dbReference type="GO" id="GO:0005634">
    <property type="term" value="C:nucleus"/>
    <property type="evidence" value="ECO:0007669"/>
    <property type="project" value="UniProtKB-SubCell"/>
</dbReference>
<dbReference type="InterPro" id="IPR036864">
    <property type="entry name" value="Zn2-C6_fun-type_DNA-bd_sf"/>
</dbReference>
<sequence length="758" mass="84116">MTRTAWRLKSSRLSDDRSVLGYTISYSLSMDPTREYPDASFSGLIATALHSPRQYGWSGVSGASYPGRQLGNTFIKHQAEFIPRRWQDWSTDQCDGTKPTCSRCNARQIPCVYNTGDDGRGTAQKSYVRLLQGRIALLEKILWLHSIDIHASTAQLMQQNLVPATITSLAASGSTAALDELWDTFEGTLTLDESQNFDQDGEARYFGPASGRLDFKPLNDVPRDLPTEYSPPCAEVQILGHQSSVNGELEAHLLEQYFIWEQPWLQVVDEALFRESRENNGRYFTPLLLNCILASGSRLSDRVEVRSDPNDPNTAGRIFLETAEVLLHFDLKRPTITTIQSLAVLGTVYHAFGQDAAGWLHSGIANRLVLDMGLNLDPGSLVASGRMTAEEAQLRRQVYWSLYCVDKLAAAYTGRVCSMLDLQGAVGMPTMPTHTGPDNRRHALYSVDPRILVSLHTDLIKLCEILEKILLNLYSPRKLLLASQRRSFFDSCLLWLKHWLYGLCTDLKPLHGGVPNQFPQAYTLCMVYHTAIILLARPYVQTRAFEDSASLEPDALAIKAQDVLLEAARSISSLGDQYRKVFGSFRRSPITATHANLSAALALFNPQGVDRPRARCNPSDDARIKSCLQTLEELSVAWTPPRKYLSSVLKMMQGDSAGQQKGAKTSDTLADHLDGDLYPTSEASQVTNLMQPADVVWSGQVTDAMSLPLWLSATVGDPSLGEFSTAAEGIPLRDGSDDIGEQFKDWLEPPFPWDLFSS</sequence>
<keyword evidence="3" id="KW-0862">Zinc</keyword>
<evidence type="ECO:0000256" key="6">
    <source>
        <dbReference type="ARBA" id="ARBA00023163"/>
    </source>
</evidence>
<keyword evidence="5" id="KW-0238">DNA-binding</keyword>
<reference evidence="9 10" key="1">
    <citation type="submission" date="2020-07" db="EMBL/GenBank/DDBJ databases">
        <title>Telomere length de novo assembly of all 7 chromosomes of the fungus, Metarhizium brunneum, using a novel assembly pipeline.</title>
        <authorList>
            <person name="Saud z."/>
            <person name="Kortsinoglou A."/>
            <person name="Kouvelis V.N."/>
            <person name="Butt T.M."/>
        </authorList>
    </citation>
    <scope>NUCLEOTIDE SEQUENCE [LARGE SCALE GENOMIC DNA]</scope>
    <source>
        <strain evidence="9 10">4556</strain>
    </source>
</reference>
<feature type="domain" description="Xylanolytic transcriptional activator regulatory" evidence="8">
    <location>
        <begin position="358"/>
        <end position="435"/>
    </location>
</feature>
<dbReference type="InterPro" id="IPR051615">
    <property type="entry name" value="Transcr_Regulatory_Elem"/>
</dbReference>
<dbReference type="GO" id="GO:0000981">
    <property type="term" value="F:DNA-binding transcription factor activity, RNA polymerase II-specific"/>
    <property type="evidence" value="ECO:0007669"/>
    <property type="project" value="InterPro"/>
</dbReference>
<name>A0A7D5Z5V0_9HYPO</name>
<dbReference type="GO" id="GO:0008270">
    <property type="term" value="F:zinc ion binding"/>
    <property type="evidence" value="ECO:0007669"/>
    <property type="project" value="InterPro"/>
</dbReference>
<keyword evidence="10" id="KW-1185">Reference proteome</keyword>
<evidence type="ECO:0000256" key="1">
    <source>
        <dbReference type="ARBA" id="ARBA00004123"/>
    </source>
</evidence>
<proteinExistence type="predicted"/>
<dbReference type="RefSeq" id="XP_065986445.1">
    <property type="nucleotide sequence ID" value="XM_066130513.1"/>
</dbReference>
<evidence type="ECO:0000313" key="10">
    <source>
        <dbReference type="Proteomes" id="UP000510686"/>
    </source>
</evidence>
<dbReference type="GO" id="GO:0006351">
    <property type="term" value="P:DNA-templated transcription"/>
    <property type="evidence" value="ECO:0007669"/>
    <property type="project" value="InterPro"/>
</dbReference>
<dbReference type="Pfam" id="PF04082">
    <property type="entry name" value="Fungal_trans"/>
    <property type="match status" value="1"/>
</dbReference>
<dbReference type="PANTHER" id="PTHR31313">
    <property type="entry name" value="TY1 ENHANCER ACTIVATOR"/>
    <property type="match status" value="1"/>
</dbReference>
<dbReference type="KEGG" id="mbrn:26247395"/>
<evidence type="ECO:0000256" key="3">
    <source>
        <dbReference type="ARBA" id="ARBA00022833"/>
    </source>
</evidence>
<evidence type="ECO:0000256" key="4">
    <source>
        <dbReference type="ARBA" id="ARBA00023015"/>
    </source>
</evidence>
<gene>
    <name evidence="9" type="primary">nirA_1</name>
    <name evidence="9" type="ORF">G6M90_00g051550</name>
</gene>
<keyword evidence="4" id="KW-0805">Transcription regulation</keyword>
<evidence type="ECO:0000256" key="7">
    <source>
        <dbReference type="ARBA" id="ARBA00023242"/>
    </source>
</evidence>
<organism evidence="9 10">
    <name type="scientific">Metarhizium brunneum</name>
    <dbReference type="NCBI Taxonomy" id="500148"/>
    <lineage>
        <taxon>Eukaryota</taxon>
        <taxon>Fungi</taxon>
        <taxon>Dikarya</taxon>
        <taxon>Ascomycota</taxon>
        <taxon>Pezizomycotina</taxon>
        <taxon>Sordariomycetes</taxon>
        <taxon>Hypocreomycetidae</taxon>
        <taxon>Hypocreales</taxon>
        <taxon>Clavicipitaceae</taxon>
        <taxon>Metarhizium</taxon>
    </lineage>
</organism>
<dbReference type="OrthoDB" id="2154091at2759"/>
<dbReference type="Proteomes" id="UP000510686">
    <property type="component" value="Chromosome 2"/>
</dbReference>
<dbReference type="Gene3D" id="4.10.240.10">
    <property type="entry name" value="Zn(2)-C6 fungal-type DNA-binding domain"/>
    <property type="match status" value="1"/>
</dbReference>
<evidence type="ECO:0000256" key="2">
    <source>
        <dbReference type="ARBA" id="ARBA00022723"/>
    </source>
</evidence>
<evidence type="ECO:0000259" key="8">
    <source>
        <dbReference type="SMART" id="SM00906"/>
    </source>
</evidence>
<dbReference type="InterPro" id="IPR001138">
    <property type="entry name" value="Zn2Cys6_DnaBD"/>
</dbReference>
<protein>
    <submittedName>
        <fullName evidence="9">Nitrogen assimilation transcription factor nirA</fullName>
    </submittedName>
</protein>
<dbReference type="AlphaFoldDB" id="A0A7D5Z5V0"/>
<dbReference type="SMART" id="SM00906">
    <property type="entry name" value="Fungal_trans"/>
    <property type="match status" value="1"/>
</dbReference>
<keyword evidence="2" id="KW-0479">Metal-binding</keyword>
<evidence type="ECO:0000256" key="5">
    <source>
        <dbReference type="ARBA" id="ARBA00023125"/>
    </source>
</evidence>
<keyword evidence="6" id="KW-0804">Transcription</keyword>
<dbReference type="CDD" id="cd12148">
    <property type="entry name" value="fungal_TF_MHR"/>
    <property type="match status" value="1"/>
</dbReference>
<dbReference type="GeneID" id="26247395"/>
<dbReference type="GO" id="GO:0003677">
    <property type="term" value="F:DNA binding"/>
    <property type="evidence" value="ECO:0007669"/>
    <property type="project" value="UniProtKB-KW"/>
</dbReference>
<dbReference type="EMBL" id="CP058933">
    <property type="protein sequence ID" value="QLI67768.1"/>
    <property type="molecule type" value="Genomic_DNA"/>
</dbReference>
<dbReference type="InterPro" id="IPR007219">
    <property type="entry name" value="XnlR_reg_dom"/>
</dbReference>